<dbReference type="Pfam" id="PF00106">
    <property type="entry name" value="adh_short"/>
    <property type="match status" value="1"/>
</dbReference>
<dbReference type="SUPFAM" id="SSF51735">
    <property type="entry name" value="NAD(P)-binding Rossmann-fold domains"/>
    <property type="match status" value="1"/>
</dbReference>
<proteinExistence type="inferred from homology"/>
<evidence type="ECO:0000313" key="3">
    <source>
        <dbReference type="EMBL" id="RIA75620.1"/>
    </source>
</evidence>
<dbReference type="Proteomes" id="UP000266506">
    <property type="component" value="Unassembled WGS sequence"/>
</dbReference>
<comment type="similarity">
    <text evidence="1 2">Belongs to the short-chain dehydrogenases/reductases (SDR) family.</text>
</comment>
<dbReference type="Gene3D" id="3.40.50.720">
    <property type="entry name" value="NAD(P)-binding Rossmann-like Domain"/>
    <property type="match status" value="1"/>
</dbReference>
<protein>
    <recommendedName>
        <fullName evidence="5">Short-subunit dehydrogenase</fullName>
    </recommendedName>
</protein>
<dbReference type="InterPro" id="IPR036291">
    <property type="entry name" value="NAD(P)-bd_dom_sf"/>
</dbReference>
<dbReference type="InParanoid" id="A0A397RMR5"/>
<sequence length="254" mass="28919">MSKIAILTGATGGLGKAFIQELLKEDIDIIWAIGRNSEKLQELSNKYLDKIFPIQCDLASEEEAKKIRNLLEEHKPDVKYLINNAGISKMDKIVNFTQEEISKTIEINCKVPAIICNYAIPYMNKGAKILNISSASSFQPNPYIALYSATKVFLRSYTRSLNYELKEKGISATAVCPGWIDTDMLKKEHNGKKVKYYGIVPTEKVARKAMKDSKRGKDMSVCSLFVKYEHLWSKLLPQKWIMHIWGKSVKKYVD</sequence>
<dbReference type="PANTHER" id="PTHR42879:SF2">
    <property type="entry name" value="3-OXOACYL-[ACYL-CARRIER-PROTEIN] REDUCTASE FABG"/>
    <property type="match status" value="1"/>
</dbReference>
<name>A0A397RMR5_9MOLU</name>
<keyword evidence="4" id="KW-1185">Reference proteome</keyword>
<dbReference type="OrthoDB" id="9805904at2"/>
<organism evidence="3 4">
    <name type="scientific">Anaeroplasma bactoclasticum</name>
    <dbReference type="NCBI Taxonomy" id="2088"/>
    <lineage>
        <taxon>Bacteria</taxon>
        <taxon>Bacillati</taxon>
        <taxon>Mycoplasmatota</taxon>
        <taxon>Mollicutes</taxon>
        <taxon>Anaeroplasmatales</taxon>
        <taxon>Anaeroplasmataceae</taxon>
        <taxon>Anaeroplasma</taxon>
    </lineage>
</organism>
<dbReference type="InterPro" id="IPR002347">
    <property type="entry name" value="SDR_fam"/>
</dbReference>
<dbReference type="InterPro" id="IPR050259">
    <property type="entry name" value="SDR"/>
</dbReference>
<reference evidence="3 4" key="1">
    <citation type="submission" date="2018-08" db="EMBL/GenBank/DDBJ databases">
        <title>Genomic Encyclopedia of Archaeal and Bacterial Type Strains, Phase II (KMG-II): from individual species to whole genera.</title>
        <authorList>
            <person name="Goeker M."/>
        </authorList>
    </citation>
    <scope>NUCLEOTIDE SEQUENCE [LARGE SCALE GENOMIC DNA]</scope>
    <source>
        <strain evidence="3 4">ATCC 27112</strain>
    </source>
</reference>
<evidence type="ECO:0008006" key="5">
    <source>
        <dbReference type="Google" id="ProtNLM"/>
    </source>
</evidence>
<dbReference type="EMBL" id="QXEV01000015">
    <property type="protein sequence ID" value="RIA75620.1"/>
    <property type="molecule type" value="Genomic_DNA"/>
</dbReference>
<dbReference type="PRINTS" id="PR00081">
    <property type="entry name" value="GDHRDH"/>
</dbReference>
<dbReference type="RefSeq" id="WP_119016487.1">
    <property type="nucleotide sequence ID" value="NZ_QXEV01000015.1"/>
</dbReference>
<evidence type="ECO:0000256" key="2">
    <source>
        <dbReference type="RuleBase" id="RU000363"/>
    </source>
</evidence>
<evidence type="ECO:0000313" key="4">
    <source>
        <dbReference type="Proteomes" id="UP000266506"/>
    </source>
</evidence>
<dbReference type="AlphaFoldDB" id="A0A397RMR5"/>
<accession>A0A397RMR5</accession>
<gene>
    <name evidence="3" type="ORF">EI71_01358</name>
</gene>
<comment type="caution">
    <text evidence="3">The sequence shown here is derived from an EMBL/GenBank/DDBJ whole genome shotgun (WGS) entry which is preliminary data.</text>
</comment>
<evidence type="ECO:0000256" key="1">
    <source>
        <dbReference type="ARBA" id="ARBA00006484"/>
    </source>
</evidence>
<dbReference type="PRINTS" id="PR00080">
    <property type="entry name" value="SDRFAMILY"/>
</dbReference>
<dbReference type="PANTHER" id="PTHR42879">
    <property type="entry name" value="3-OXOACYL-(ACYL-CARRIER-PROTEIN) REDUCTASE"/>
    <property type="match status" value="1"/>
</dbReference>
<dbReference type="CDD" id="cd05233">
    <property type="entry name" value="SDR_c"/>
    <property type="match status" value="1"/>
</dbReference>